<keyword evidence="6 7" id="KW-0472">Membrane</keyword>
<reference evidence="9" key="1">
    <citation type="submission" date="2010-06" db="EMBL/GenBank/DDBJ databases">
        <authorList>
            <person name="Jiang H."/>
            <person name="Abraham K."/>
            <person name="Ali S."/>
            <person name="Alsbrooks S.L."/>
            <person name="Anim B.N."/>
            <person name="Anosike U.S."/>
            <person name="Attaway T."/>
            <person name="Bandaranaike D.P."/>
            <person name="Battles P.K."/>
            <person name="Bell S.N."/>
            <person name="Bell A.V."/>
            <person name="Beltran B."/>
            <person name="Bickham C."/>
            <person name="Bustamante Y."/>
            <person name="Caleb T."/>
            <person name="Canada A."/>
            <person name="Cardenas V."/>
            <person name="Carter K."/>
            <person name="Chacko J."/>
            <person name="Chandrabose M.N."/>
            <person name="Chavez D."/>
            <person name="Chavez A."/>
            <person name="Chen L."/>
            <person name="Chu H.-S."/>
            <person name="Claassen K.J."/>
            <person name="Cockrell R."/>
            <person name="Collins M."/>
            <person name="Cooper J.A."/>
            <person name="Cree A."/>
            <person name="Curry S.M."/>
            <person name="Da Y."/>
            <person name="Dao M.D."/>
            <person name="Das B."/>
            <person name="Davila M.-L."/>
            <person name="Davy-Carroll L."/>
            <person name="Denson S."/>
            <person name="Dinh H."/>
            <person name="Ebong V.E."/>
            <person name="Edwards J.R."/>
            <person name="Egan A."/>
            <person name="El-Daye J."/>
            <person name="Escobedo L."/>
            <person name="Fernandez S."/>
            <person name="Fernando P.R."/>
            <person name="Flagg N."/>
            <person name="Forbes L.D."/>
            <person name="Fowler R.G."/>
            <person name="Fu Q."/>
            <person name="Gabisi R.A."/>
            <person name="Ganer J."/>
            <person name="Garbino Pronczuk A."/>
            <person name="Garcia R.M."/>
            <person name="Garner T."/>
            <person name="Garrett T.E."/>
            <person name="Gonzalez D.A."/>
            <person name="Hamid H."/>
            <person name="Hawkins E.S."/>
            <person name="Hirani K."/>
            <person name="Hogues M.E."/>
            <person name="Hollins B."/>
            <person name="Hsiao C.-H."/>
            <person name="Jabil R."/>
            <person name="James M.L."/>
            <person name="Jhangiani S.N."/>
            <person name="Johnson B."/>
            <person name="Johnson Q."/>
            <person name="Joshi V."/>
            <person name="Kalu J.B."/>
            <person name="Kam C."/>
            <person name="Kashfia A."/>
            <person name="Keebler J."/>
            <person name="Kisamo H."/>
            <person name="Kovar C.L."/>
            <person name="Lago L.A."/>
            <person name="Lai C.-Y."/>
            <person name="Laidlaw J."/>
            <person name="Lara F."/>
            <person name="Le T.-K."/>
            <person name="Lee S.L."/>
            <person name="Legall F.H."/>
            <person name="Lemon S.J."/>
            <person name="Lewis L.R."/>
            <person name="Li B."/>
            <person name="Liu Y."/>
            <person name="Liu Y.-S."/>
            <person name="Lopez J."/>
            <person name="Lozado R.J."/>
            <person name="Lu J."/>
            <person name="Madu R.C."/>
            <person name="Maheshwari M."/>
            <person name="Maheshwari R."/>
            <person name="Malloy K."/>
            <person name="Martinez E."/>
            <person name="Mathew T."/>
            <person name="Mercado I.C."/>
            <person name="Mercado C."/>
            <person name="Meyer B."/>
            <person name="Montgomery K."/>
            <person name="Morgan M.B."/>
            <person name="Munidasa M."/>
            <person name="Nazareth L.V."/>
            <person name="Nelson J."/>
            <person name="Ng B.M."/>
            <person name="Nguyen N.B."/>
            <person name="Nguyen P.Q."/>
            <person name="Nguyen T."/>
            <person name="Obregon M."/>
            <person name="Okwuonu G.O."/>
            <person name="Onwere C.G."/>
            <person name="Orozco G."/>
            <person name="Parra A."/>
            <person name="Patel S."/>
            <person name="Patil S."/>
            <person name="Perez A."/>
            <person name="Perez Y."/>
            <person name="Pham C."/>
            <person name="Primus E.L."/>
            <person name="Pu L.-L."/>
            <person name="Puazo M."/>
            <person name="Qin X."/>
            <person name="Quiroz J.B."/>
            <person name="Reese J."/>
            <person name="Richards S."/>
            <person name="Rives C.M."/>
            <person name="Robberts R."/>
            <person name="Ruiz S.J."/>
            <person name="Ruiz M.J."/>
            <person name="Santibanez J."/>
            <person name="Schneider B.W."/>
            <person name="Sisson I."/>
            <person name="Smith M."/>
            <person name="Sodergren E."/>
            <person name="Song X.-Z."/>
            <person name="Song B.B."/>
            <person name="Summersgill H."/>
            <person name="Thelus R."/>
            <person name="Thornton R.D."/>
            <person name="Trejos Z.Y."/>
            <person name="Usmani K."/>
            <person name="Vattathil S."/>
            <person name="Villasana D."/>
            <person name="Walker D.L."/>
            <person name="Wang S."/>
            <person name="Wang K."/>
            <person name="White C.S."/>
            <person name="Williams A.C."/>
            <person name="Williamson J."/>
            <person name="Wilson K."/>
            <person name="Woghiren I.O."/>
            <person name="Woodworth J.R."/>
            <person name="Worley K.C."/>
            <person name="Wright R.A."/>
            <person name="Wu W."/>
            <person name="Young L."/>
            <person name="Zhang L."/>
            <person name="Zhang J."/>
            <person name="Zhu Y."/>
            <person name="Muzny D.M."/>
            <person name="Weinstock G."/>
            <person name="Gibbs R.A."/>
        </authorList>
    </citation>
    <scope>NUCLEOTIDE SEQUENCE [LARGE SCALE GENOMIC DNA]</scope>
    <source>
        <strain evidence="9">LSR1</strain>
    </source>
</reference>
<feature type="transmembrane region" description="Helical" evidence="7">
    <location>
        <begin position="150"/>
        <end position="168"/>
    </location>
</feature>
<dbReference type="InterPro" id="IPR000109">
    <property type="entry name" value="POT_fam"/>
</dbReference>
<keyword evidence="5 7" id="KW-1133">Transmembrane helix</keyword>
<evidence type="ECO:0000256" key="3">
    <source>
        <dbReference type="ARBA" id="ARBA00022692"/>
    </source>
</evidence>
<dbReference type="EnsemblMetazoa" id="XM_029489531.1">
    <property type="protein sequence ID" value="XP_029345391.1"/>
    <property type="gene ID" value="LOC100162378"/>
</dbReference>
<name>A0A8R2JS40_ACYPI</name>
<dbReference type="InterPro" id="IPR036259">
    <property type="entry name" value="MFS_trans_sf"/>
</dbReference>
<dbReference type="GeneID" id="100162378"/>
<dbReference type="SUPFAM" id="SSF103473">
    <property type="entry name" value="MFS general substrate transporter"/>
    <property type="match status" value="1"/>
</dbReference>
<keyword evidence="4" id="KW-0571">Peptide transport</keyword>
<feature type="transmembrane region" description="Helical" evidence="7">
    <location>
        <begin position="188"/>
        <end position="207"/>
    </location>
</feature>
<evidence type="ECO:0000256" key="1">
    <source>
        <dbReference type="ARBA" id="ARBA00004141"/>
    </source>
</evidence>
<keyword evidence="4" id="KW-0653">Protein transport</keyword>
<accession>A0A8R2JS40</accession>
<feature type="transmembrane region" description="Helical" evidence="7">
    <location>
        <begin position="85"/>
        <end position="107"/>
    </location>
</feature>
<feature type="transmembrane region" description="Helical" evidence="7">
    <location>
        <begin position="248"/>
        <end position="273"/>
    </location>
</feature>
<dbReference type="PANTHER" id="PTHR11654">
    <property type="entry name" value="OLIGOPEPTIDE TRANSPORTER-RELATED"/>
    <property type="match status" value="1"/>
</dbReference>
<dbReference type="GO" id="GO:0015833">
    <property type="term" value="P:peptide transport"/>
    <property type="evidence" value="ECO:0007669"/>
    <property type="project" value="UniProtKB-KW"/>
</dbReference>
<evidence type="ECO:0000256" key="6">
    <source>
        <dbReference type="ARBA" id="ARBA00023136"/>
    </source>
</evidence>
<keyword evidence="9" id="KW-1185">Reference proteome</keyword>
<comment type="subcellular location">
    <subcellularLocation>
        <location evidence="1">Membrane</location>
        <topology evidence="1">Multi-pass membrane protein</topology>
    </subcellularLocation>
</comment>
<feature type="transmembrane region" description="Helical" evidence="7">
    <location>
        <begin position="113"/>
        <end position="138"/>
    </location>
</feature>
<reference evidence="8" key="2">
    <citation type="submission" date="2022-06" db="UniProtKB">
        <authorList>
            <consortium name="EnsemblMetazoa"/>
        </authorList>
    </citation>
    <scope>IDENTIFICATION</scope>
</reference>
<keyword evidence="4" id="KW-0813">Transport</keyword>
<evidence type="ECO:0000313" key="9">
    <source>
        <dbReference type="Proteomes" id="UP000007819"/>
    </source>
</evidence>
<dbReference type="Gene3D" id="1.20.1250.20">
    <property type="entry name" value="MFS general substrate transporter like domains"/>
    <property type="match status" value="1"/>
</dbReference>
<evidence type="ECO:0000256" key="4">
    <source>
        <dbReference type="ARBA" id="ARBA00022856"/>
    </source>
</evidence>
<evidence type="ECO:0000256" key="5">
    <source>
        <dbReference type="ARBA" id="ARBA00022989"/>
    </source>
</evidence>
<proteinExistence type="inferred from homology"/>
<feature type="transmembrane region" description="Helical" evidence="7">
    <location>
        <begin position="53"/>
        <end position="73"/>
    </location>
</feature>
<dbReference type="OrthoDB" id="8904098at2759"/>
<evidence type="ECO:0000256" key="7">
    <source>
        <dbReference type="SAM" id="Phobius"/>
    </source>
</evidence>
<dbReference type="Proteomes" id="UP000007819">
    <property type="component" value="Chromosome A2"/>
</dbReference>
<sequence>MNSDQKEKSKYPKSTWFVVVNEFCERFTYFGFKTVLILYLTRILQFNGDESTIIYHSFIFLACFMAVPCAILGDSYWGKFKALTCLSFVYVLGCVVLTSASIADMFSLDVQKILAFLGLFLIFVGTGGVKPCIFAFGGDQFQLPQQEKHIQHFATMFTLAIYTGSLISTCLMPELRHSIHCFGRDTCFPLAFGVLTFMMLTALVILLSGKNMYVKKKPENNILTRTFGCIFYALRTKITSAAPCKTHWLALFGIIVLVLFDKVLYPMFAAIGIRKPLQILTFCGVLAVIAFVFAALLQFKIVGNTTEIPSGQGRIYIYNGFDCHVFVKSKSLHIQHQIGPLDMFNVSHSVVSQNVSGDVAVVGITIGFESKCSFVSDNYEFNTTLTIIEGKEISYHLTRLNPNMIALNRVGIHDSLVKEKFGNPN</sequence>
<dbReference type="GO" id="GO:0016020">
    <property type="term" value="C:membrane"/>
    <property type="evidence" value="ECO:0007669"/>
    <property type="project" value="UniProtKB-SubCell"/>
</dbReference>
<dbReference type="AlphaFoldDB" id="A0A8R2JS40"/>
<comment type="similarity">
    <text evidence="2">Belongs to the major facilitator superfamily. Proton-dependent oligopeptide transporter (POT/PTR) (TC 2.A.17) family.</text>
</comment>
<evidence type="ECO:0000256" key="2">
    <source>
        <dbReference type="ARBA" id="ARBA00005982"/>
    </source>
</evidence>
<keyword evidence="3 7" id="KW-0812">Transmembrane</keyword>
<dbReference type="RefSeq" id="XP_029345391.1">
    <property type="nucleotide sequence ID" value="XM_029489531.1"/>
</dbReference>
<feature type="transmembrane region" description="Helical" evidence="7">
    <location>
        <begin position="279"/>
        <end position="297"/>
    </location>
</feature>
<dbReference type="Pfam" id="PF00854">
    <property type="entry name" value="PTR2"/>
    <property type="match status" value="1"/>
</dbReference>
<protein>
    <submittedName>
        <fullName evidence="8">Uncharacterized protein</fullName>
    </submittedName>
</protein>
<evidence type="ECO:0000313" key="8">
    <source>
        <dbReference type="EnsemblMetazoa" id="XP_029345391.1"/>
    </source>
</evidence>
<organism evidence="8 9">
    <name type="scientific">Acyrthosiphon pisum</name>
    <name type="common">Pea aphid</name>
    <dbReference type="NCBI Taxonomy" id="7029"/>
    <lineage>
        <taxon>Eukaryota</taxon>
        <taxon>Metazoa</taxon>
        <taxon>Ecdysozoa</taxon>
        <taxon>Arthropoda</taxon>
        <taxon>Hexapoda</taxon>
        <taxon>Insecta</taxon>
        <taxon>Pterygota</taxon>
        <taxon>Neoptera</taxon>
        <taxon>Paraneoptera</taxon>
        <taxon>Hemiptera</taxon>
        <taxon>Sternorrhyncha</taxon>
        <taxon>Aphidomorpha</taxon>
        <taxon>Aphidoidea</taxon>
        <taxon>Aphididae</taxon>
        <taxon>Macrosiphini</taxon>
        <taxon>Acyrthosiphon</taxon>
    </lineage>
</organism>
<dbReference type="GO" id="GO:0022857">
    <property type="term" value="F:transmembrane transporter activity"/>
    <property type="evidence" value="ECO:0007669"/>
    <property type="project" value="InterPro"/>
</dbReference>